<organism evidence="4 5">
    <name type="scientific">Paraphaeosphaeria minitans</name>
    <dbReference type="NCBI Taxonomy" id="565426"/>
    <lineage>
        <taxon>Eukaryota</taxon>
        <taxon>Fungi</taxon>
        <taxon>Dikarya</taxon>
        <taxon>Ascomycota</taxon>
        <taxon>Pezizomycotina</taxon>
        <taxon>Dothideomycetes</taxon>
        <taxon>Pleosporomycetidae</taxon>
        <taxon>Pleosporales</taxon>
        <taxon>Massarineae</taxon>
        <taxon>Didymosphaeriaceae</taxon>
        <taxon>Paraphaeosphaeria</taxon>
    </lineage>
</organism>
<keyword evidence="5" id="KW-1185">Reference proteome</keyword>
<gene>
    <name evidence="4" type="ORF">PMIN01_00745</name>
</gene>
<evidence type="ECO:0008006" key="6">
    <source>
        <dbReference type="Google" id="ProtNLM"/>
    </source>
</evidence>
<evidence type="ECO:0000256" key="2">
    <source>
        <dbReference type="ARBA" id="ARBA00022676"/>
    </source>
</evidence>
<dbReference type="GO" id="GO:0016740">
    <property type="term" value="F:transferase activity"/>
    <property type="evidence" value="ECO:0007669"/>
    <property type="project" value="UniProtKB-KW"/>
</dbReference>
<dbReference type="InterPro" id="IPR050757">
    <property type="entry name" value="Collagen_mod_GT25"/>
</dbReference>
<dbReference type="OrthoDB" id="47375at2759"/>
<reference evidence="4" key="1">
    <citation type="journal article" date="2020" name="Mol. Plant Microbe Interact.">
        <title>Genome Sequence of the Biocontrol Agent Coniothyrium minitans strain Conio (IMI 134523).</title>
        <authorList>
            <person name="Patel D."/>
            <person name="Shittu T.A."/>
            <person name="Baroncelli R."/>
            <person name="Muthumeenakshi S."/>
            <person name="Osborne T.H."/>
            <person name="Janganan T.K."/>
            <person name="Sreenivasaprasad S."/>
        </authorList>
    </citation>
    <scope>NUCLEOTIDE SEQUENCE</scope>
    <source>
        <strain evidence="4">Conio</strain>
    </source>
</reference>
<keyword evidence="2" id="KW-0328">Glycosyltransferase</keyword>
<evidence type="ECO:0000256" key="1">
    <source>
        <dbReference type="ARBA" id="ARBA00006721"/>
    </source>
</evidence>
<proteinExistence type="inferred from homology"/>
<dbReference type="AlphaFoldDB" id="A0A9P6KWJ4"/>
<dbReference type="PANTHER" id="PTHR10730:SF53">
    <property type="entry name" value="GLYCOSYLTRANSFERASE 25 FAMILY MEMBER"/>
    <property type="match status" value="1"/>
</dbReference>
<dbReference type="EMBL" id="WJXW01000001">
    <property type="protein sequence ID" value="KAF9741206.1"/>
    <property type="molecule type" value="Genomic_DNA"/>
</dbReference>
<comment type="caution">
    <text evidence="4">The sequence shown here is derived from an EMBL/GenBank/DDBJ whole genome shotgun (WGS) entry which is preliminary data.</text>
</comment>
<evidence type="ECO:0000313" key="5">
    <source>
        <dbReference type="Proteomes" id="UP000756921"/>
    </source>
</evidence>
<accession>A0A9P6KWJ4</accession>
<comment type="similarity">
    <text evidence="1">Belongs to the glycosyltransferase 25 family.</text>
</comment>
<sequence length="408" mass="45989">MTPLLRRLLIVVPISVLLGFLFATLGFRNGLDETVFGHPYDTGGGYNALGKIKPLRLDTSVRANDGDLRRKEEVVPDGLKVKDLAVALENRTMGFGKLFVVNLPQNGDRRDTMVLASSLSQMNVDWVSGLPDDQPIGETLLRRQDQERGGGQLKQNWRAHINAVRTTVELGLFSAIILEDDLDWDIRLREQMHAIALSTRTLTQPLAVTNSTKPIYADPSFPDPLLSNKVTEIPFVGRPATIQPSKSAYGDEWDVLWLGYCEMQMPTQRTRNLSRGRVVLTPDPFVAVKDTINYDSDSYPNQTRLFHHTYEPMCSFAYAVSQRGARRILYEAVERNATEGFDVMLRDMCDAAPDSPAKLTCITTQPSLFSRWRDGRSEHIRRSVRLNMGRGVGGDQREWFDQYPEESA</sequence>
<name>A0A9P6KWJ4_9PLEO</name>
<keyword evidence="3" id="KW-0808">Transferase</keyword>
<evidence type="ECO:0000313" key="4">
    <source>
        <dbReference type="EMBL" id="KAF9741206.1"/>
    </source>
</evidence>
<evidence type="ECO:0000256" key="3">
    <source>
        <dbReference type="ARBA" id="ARBA00022679"/>
    </source>
</evidence>
<protein>
    <recommendedName>
        <fullName evidence="6">Glycosyltransferase family 25 protein</fullName>
    </recommendedName>
</protein>
<dbReference type="Proteomes" id="UP000756921">
    <property type="component" value="Unassembled WGS sequence"/>
</dbReference>
<dbReference type="PANTHER" id="PTHR10730">
    <property type="entry name" value="PROCOLLAGEN-LYSINE,2-OXOGLUTARATE 5-DIOXYGENASE/GLYCOSYLTRANSFERASE 25 FAMILY MEMBER"/>
    <property type="match status" value="1"/>
</dbReference>